<dbReference type="PROSITE" id="PS50928">
    <property type="entry name" value="ABC_TM1"/>
    <property type="match status" value="1"/>
</dbReference>
<feature type="transmembrane region" description="Helical" evidence="7">
    <location>
        <begin position="195"/>
        <end position="216"/>
    </location>
</feature>
<sequence>MAGRGRPHRRRDPLTPGARFALRRLGIGAGQLAVLVALVFGLSLLLPGDAADVQSSDLYSDRQRAETRELLGLDVAPLLRFARWLGHAATGDFGTSYASGEPVSEVIAGPFAITGVMAAFTTILLLPLAGWAGFAAGLRPGSLRDRVITTVSVFFDAIPDFVLAVLLVAYVAIGLGLFPATFLGVDLGTMLAEPGYLVLPLVVMVARVAAPLVRLVRAGVIDVSAKPYVEQARRLGVGRVSLLLRHIAPNALGPAMQELGRTGDGLLSGVLIVEAVFALPGIASTLIGAIGDRDEPVILAIVLVTGAVAVLVNALIDLAGRRMAPSR</sequence>
<evidence type="ECO:0000256" key="7">
    <source>
        <dbReference type="RuleBase" id="RU363032"/>
    </source>
</evidence>
<evidence type="ECO:0000313" key="9">
    <source>
        <dbReference type="EMBL" id="MFD2472975.1"/>
    </source>
</evidence>
<dbReference type="Proteomes" id="UP001597483">
    <property type="component" value="Unassembled WGS sequence"/>
</dbReference>
<organism evidence="9 10">
    <name type="scientific">Amycolatopsis silviterrae</name>
    <dbReference type="NCBI Taxonomy" id="1656914"/>
    <lineage>
        <taxon>Bacteria</taxon>
        <taxon>Bacillati</taxon>
        <taxon>Actinomycetota</taxon>
        <taxon>Actinomycetes</taxon>
        <taxon>Pseudonocardiales</taxon>
        <taxon>Pseudonocardiaceae</taxon>
        <taxon>Amycolatopsis</taxon>
    </lineage>
</organism>
<feature type="domain" description="ABC transmembrane type-1" evidence="8">
    <location>
        <begin position="111"/>
        <end position="316"/>
    </location>
</feature>
<keyword evidence="3" id="KW-1003">Cell membrane</keyword>
<evidence type="ECO:0000256" key="6">
    <source>
        <dbReference type="ARBA" id="ARBA00023136"/>
    </source>
</evidence>
<feature type="transmembrane region" description="Helical" evidence="7">
    <location>
        <begin position="157"/>
        <end position="183"/>
    </location>
</feature>
<dbReference type="InterPro" id="IPR035906">
    <property type="entry name" value="MetI-like_sf"/>
</dbReference>
<protein>
    <submittedName>
        <fullName evidence="9">ABC transporter permease</fullName>
    </submittedName>
</protein>
<comment type="subcellular location">
    <subcellularLocation>
        <location evidence="1 7">Cell membrane</location>
        <topology evidence="1 7">Multi-pass membrane protein</topology>
    </subcellularLocation>
</comment>
<dbReference type="SUPFAM" id="SSF161098">
    <property type="entry name" value="MetI-like"/>
    <property type="match status" value="1"/>
</dbReference>
<evidence type="ECO:0000256" key="5">
    <source>
        <dbReference type="ARBA" id="ARBA00022989"/>
    </source>
</evidence>
<evidence type="ECO:0000256" key="2">
    <source>
        <dbReference type="ARBA" id="ARBA00022448"/>
    </source>
</evidence>
<dbReference type="CDD" id="cd06261">
    <property type="entry name" value="TM_PBP2"/>
    <property type="match status" value="1"/>
</dbReference>
<feature type="transmembrane region" description="Helical" evidence="7">
    <location>
        <begin position="111"/>
        <end position="136"/>
    </location>
</feature>
<evidence type="ECO:0000313" key="10">
    <source>
        <dbReference type="Proteomes" id="UP001597483"/>
    </source>
</evidence>
<evidence type="ECO:0000256" key="3">
    <source>
        <dbReference type="ARBA" id="ARBA00022475"/>
    </source>
</evidence>
<dbReference type="Gene3D" id="1.10.3720.10">
    <property type="entry name" value="MetI-like"/>
    <property type="match status" value="1"/>
</dbReference>
<keyword evidence="10" id="KW-1185">Reference proteome</keyword>
<evidence type="ECO:0000256" key="4">
    <source>
        <dbReference type="ARBA" id="ARBA00022692"/>
    </source>
</evidence>
<accession>A0ABW5HIV9</accession>
<feature type="transmembrane region" description="Helical" evidence="7">
    <location>
        <begin position="297"/>
        <end position="319"/>
    </location>
</feature>
<evidence type="ECO:0000256" key="1">
    <source>
        <dbReference type="ARBA" id="ARBA00004651"/>
    </source>
</evidence>
<comment type="similarity">
    <text evidence="7">Belongs to the binding-protein-dependent transport system permease family.</text>
</comment>
<feature type="transmembrane region" description="Helical" evidence="7">
    <location>
        <begin position="21"/>
        <end position="46"/>
    </location>
</feature>
<feature type="transmembrane region" description="Helical" evidence="7">
    <location>
        <begin position="266"/>
        <end position="291"/>
    </location>
</feature>
<dbReference type="Pfam" id="PF00528">
    <property type="entry name" value="BPD_transp_1"/>
    <property type="match status" value="1"/>
</dbReference>
<comment type="caution">
    <text evidence="9">The sequence shown here is derived from an EMBL/GenBank/DDBJ whole genome shotgun (WGS) entry which is preliminary data.</text>
</comment>
<dbReference type="EMBL" id="JBHUKS010000028">
    <property type="protein sequence ID" value="MFD2472975.1"/>
    <property type="molecule type" value="Genomic_DNA"/>
</dbReference>
<keyword evidence="2 7" id="KW-0813">Transport</keyword>
<keyword evidence="5 7" id="KW-1133">Transmembrane helix</keyword>
<proteinExistence type="inferred from homology"/>
<dbReference type="RefSeq" id="WP_378311098.1">
    <property type="nucleotide sequence ID" value="NZ_JBHUKS010000028.1"/>
</dbReference>
<reference evidence="10" key="1">
    <citation type="journal article" date="2019" name="Int. J. Syst. Evol. Microbiol.">
        <title>The Global Catalogue of Microorganisms (GCM) 10K type strain sequencing project: providing services to taxonomists for standard genome sequencing and annotation.</title>
        <authorList>
            <consortium name="The Broad Institute Genomics Platform"/>
            <consortium name="The Broad Institute Genome Sequencing Center for Infectious Disease"/>
            <person name="Wu L."/>
            <person name="Ma J."/>
        </authorList>
    </citation>
    <scope>NUCLEOTIDE SEQUENCE [LARGE SCALE GENOMIC DNA]</scope>
    <source>
        <strain evidence="10">CGMCC 4.7641</strain>
    </source>
</reference>
<keyword evidence="4 7" id="KW-0812">Transmembrane</keyword>
<gene>
    <name evidence="9" type="ORF">ACFSVL_36640</name>
</gene>
<dbReference type="PANTHER" id="PTHR43163">
    <property type="entry name" value="DIPEPTIDE TRANSPORT SYSTEM PERMEASE PROTEIN DPPB-RELATED"/>
    <property type="match status" value="1"/>
</dbReference>
<dbReference type="InterPro" id="IPR000515">
    <property type="entry name" value="MetI-like"/>
</dbReference>
<name>A0ABW5HIV9_9PSEU</name>
<evidence type="ECO:0000259" key="8">
    <source>
        <dbReference type="PROSITE" id="PS50928"/>
    </source>
</evidence>
<keyword evidence="6 7" id="KW-0472">Membrane</keyword>
<dbReference type="PANTHER" id="PTHR43163:SF3">
    <property type="entry name" value="PEPTIDE ABC TRANSPORTER PERMEASE PROTEIN"/>
    <property type="match status" value="1"/>
</dbReference>